<evidence type="ECO:0000313" key="3">
    <source>
        <dbReference type="RefSeq" id="XP_008288107.1"/>
    </source>
</evidence>
<accession>A0A9Y4KA90</accession>
<organism evidence="2 3">
    <name type="scientific">Stegastes partitus</name>
    <name type="common">bicolor damselfish</name>
    <dbReference type="NCBI Taxonomy" id="144197"/>
    <lineage>
        <taxon>Eukaryota</taxon>
        <taxon>Metazoa</taxon>
        <taxon>Chordata</taxon>
        <taxon>Craniata</taxon>
        <taxon>Vertebrata</taxon>
        <taxon>Euteleostomi</taxon>
        <taxon>Actinopterygii</taxon>
        <taxon>Neopterygii</taxon>
        <taxon>Teleostei</taxon>
        <taxon>Neoteleostei</taxon>
        <taxon>Acanthomorphata</taxon>
        <taxon>Ovalentaria</taxon>
        <taxon>Pomacentridae</taxon>
        <taxon>Stegastes</taxon>
    </lineage>
</organism>
<evidence type="ECO:0000313" key="2">
    <source>
        <dbReference type="Proteomes" id="UP000694891"/>
    </source>
</evidence>
<evidence type="ECO:0000256" key="1">
    <source>
        <dbReference type="SAM" id="MobiDB-lite"/>
    </source>
</evidence>
<dbReference type="AlphaFoldDB" id="A0A9Y4KA90"/>
<dbReference type="Proteomes" id="UP000694891">
    <property type="component" value="Unplaced"/>
</dbReference>
<dbReference type="GeneID" id="103363224"/>
<proteinExistence type="predicted"/>
<keyword evidence="2" id="KW-1185">Reference proteome</keyword>
<reference evidence="3" key="1">
    <citation type="submission" date="2025-08" db="UniProtKB">
        <authorList>
            <consortium name="RefSeq"/>
        </authorList>
    </citation>
    <scope>IDENTIFICATION</scope>
</reference>
<feature type="region of interest" description="Disordered" evidence="1">
    <location>
        <begin position="78"/>
        <end position="107"/>
    </location>
</feature>
<dbReference type="RefSeq" id="XP_008288107.1">
    <property type="nucleotide sequence ID" value="XM_008289885.1"/>
</dbReference>
<feature type="compositionally biased region" description="Acidic residues" evidence="1">
    <location>
        <begin position="98"/>
        <end position="107"/>
    </location>
</feature>
<protein>
    <submittedName>
        <fullName evidence="3">Brain acid soluble protein 1-like</fullName>
    </submittedName>
</protein>
<gene>
    <name evidence="3" type="primary">LOC103363224</name>
</gene>
<sequence length="107" mass="10910">MAAASTLEEAPAPVEPDVATALVDEPVTTTAVEEAVAVPAAEVASPVVEEAAAAPVETRAEVPKREYIVVVLEGTPKEEKSPKVLGVGPMTGRIIPAPDEDDAPASE</sequence>
<name>A0A9Y4KA90_9TELE</name>